<evidence type="ECO:0000313" key="3">
    <source>
        <dbReference type="Proteomes" id="UP000019149"/>
    </source>
</evidence>
<dbReference type="EMBL" id="APAU02000020">
    <property type="protein sequence ID" value="EUB61424.1"/>
    <property type="molecule type" value="Genomic_DNA"/>
</dbReference>
<name>W6V576_ECHGR</name>
<reference evidence="2 3" key="1">
    <citation type="journal article" date="2013" name="Nat. Genet.">
        <title>The genome of the hydatid tapeworm Echinococcus granulosus.</title>
        <authorList>
            <person name="Zheng H."/>
            <person name="Zhang W."/>
            <person name="Zhang L."/>
            <person name="Zhang Z."/>
            <person name="Li J."/>
            <person name="Lu G."/>
            <person name="Zhu Y."/>
            <person name="Wang Y."/>
            <person name="Huang Y."/>
            <person name="Liu J."/>
            <person name="Kang H."/>
            <person name="Chen J."/>
            <person name="Wang L."/>
            <person name="Chen A."/>
            <person name="Yu S."/>
            <person name="Gao Z."/>
            <person name="Jin L."/>
            <person name="Gu W."/>
            <person name="Wang Z."/>
            <person name="Zhao L."/>
            <person name="Shi B."/>
            <person name="Wen H."/>
            <person name="Lin R."/>
            <person name="Jones M.K."/>
            <person name="Brejova B."/>
            <person name="Vinar T."/>
            <person name="Zhao G."/>
            <person name="McManus D.P."/>
            <person name="Chen Z."/>
            <person name="Zhou Y."/>
            <person name="Wang S."/>
        </authorList>
    </citation>
    <scope>NUCLEOTIDE SEQUENCE [LARGE SCALE GENOMIC DNA]</scope>
</reference>
<protein>
    <submittedName>
        <fullName evidence="2">Uncharacterized protein</fullName>
    </submittedName>
</protein>
<dbReference type="KEGG" id="egl:EGR_03714"/>
<keyword evidence="3" id="KW-1185">Reference proteome</keyword>
<sequence>MVYYTTFKSIAKLPHISTLLFPTEMILVSCKASISKMSMLNRNLIAKSSKISKVTQGREVAIDDQARCHYACTTNFALKMTKKRAENFCKSCSLSLFPIKKIPDLNKKVRQSYKLSRTNSYKDPITTEFKRFSVLLVSKVFNWEIRKGSIFTRFPYICLSLIFNHLFKTVVILISTLQKMLLLEDLIAPLKNNKRI</sequence>
<evidence type="ECO:0000256" key="1">
    <source>
        <dbReference type="SAM" id="Phobius"/>
    </source>
</evidence>
<dbReference type="Proteomes" id="UP000019149">
    <property type="component" value="Unassembled WGS sequence"/>
</dbReference>
<keyword evidence="1" id="KW-0472">Membrane</keyword>
<comment type="caution">
    <text evidence="2">The sequence shown here is derived from an EMBL/GenBank/DDBJ whole genome shotgun (WGS) entry which is preliminary data.</text>
</comment>
<proteinExistence type="predicted"/>
<dbReference type="CTD" id="36339429"/>
<organism evidence="2 3">
    <name type="scientific">Echinococcus granulosus</name>
    <name type="common">Hydatid tapeworm</name>
    <dbReference type="NCBI Taxonomy" id="6210"/>
    <lineage>
        <taxon>Eukaryota</taxon>
        <taxon>Metazoa</taxon>
        <taxon>Spiralia</taxon>
        <taxon>Lophotrochozoa</taxon>
        <taxon>Platyhelminthes</taxon>
        <taxon>Cestoda</taxon>
        <taxon>Eucestoda</taxon>
        <taxon>Cyclophyllidea</taxon>
        <taxon>Taeniidae</taxon>
        <taxon>Echinococcus</taxon>
        <taxon>Echinococcus granulosus group</taxon>
    </lineage>
</organism>
<dbReference type="AlphaFoldDB" id="W6V576"/>
<dbReference type="RefSeq" id="XP_024352620.1">
    <property type="nucleotide sequence ID" value="XM_024492963.1"/>
</dbReference>
<accession>W6V576</accession>
<feature type="transmembrane region" description="Helical" evidence="1">
    <location>
        <begin position="156"/>
        <end position="177"/>
    </location>
</feature>
<keyword evidence="1" id="KW-0812">Transmembrane</keyword>
<dbReference type="GeneID" id="36339429"/>
<gene>
    <name evidence="2" type="ORF">EGR_03714</name>
</gene>
<evidence type="ECO:0000313" key="2">
    <source>
        <dbReference type="EMBL" id="EUB61424.1"/>
    </source>
</evidence>
<keyword evidence="1" id="KW-1133">Transmembrane helix</keyword>